<evidence type="ECO:0000313" key="3">
    <source>
        <dbReference type="Proteomes" id="UP000485058"/>
    </source>
</evidence>
<proteinExistence type="predicted"/>
<evidence type="ECO:0000256" key="1">
    <source>
        <dbReference type="SAM" id="Phobius"/>
    </source>
</evidence>
<keyword evidence="1" id="KW-1133">Transmembrane helix</keyword>
<organism evidence="2 3">
    <name type="scientific">Haematococcus lacustris</name>
    <name type="common">Green alga</name>
    <name type="synonym">Haematococcus pluvialis</name>
    <dbReference type="NCBI Taxonomy" id="44745"/>
    <lineage>
        <taxon>Eukaryota</taxon>
        <taxon>Viridiplantae</taxon>
        <taxon>Chlorophyta</taxon>
        <taxon>core chlorophytes</taxon>
        <taxon>Chlorophyceae</taxon>
        <taxon>CS clade</taxon>
        <taxon>Chlamydomonadales</taxon>
        <taxon>Haematococcaceae</taxon>
        <taxon>Haematococcus</taxon>
    </lineage>
</organism>
<protein>
    <submittedName>
        <fullName evidence="2">Uncharacterized protein</fullName>
    </submittedName>
</protein>
<sequence length="209" mass="22359">MAFPAVSQQAATPPVGRREVAANKADFDLTKLGLSKQIQALDVKVDNRFNTLDTKIDVKFDTLNTKINTLETKFNTLETNLCFVLRIAEVAMTRRGLLSSLSFAGVAAVGGAVGYVFGSQSSTPLLSGLTDQDRKDIDELRAEAHFRRDYDGHVAEVRQDAELAGTLLVRSASGRVSFFTMGLQQEPLLIVATCTAALGAMGPPLPAGG</sequence>
<name>A0A699YZI0_HAELA</name>
<keyword evidence="3" id="KW-1185">Reference proteome</keyword>
<gene>
    <name evidence="2" type="ORF">HaLaN_11924</name>
</gene>
<dbReference type="Proteomes" id="UP000485058">
    <property type="component" value="Unassembled WGS sequence"/>
</dbReference>
<comment type="caution">
    <text evidence="2">The sequence shown here is derived from an EMBL/GenBank/DDBJ whole genome shotgun (WGS) entry which is preliminary data.</text>
</comment>
<dbReference type="EMBL" id="BLLF01000880">
    <property type="protein sequence ID" value="GFH15657.1"/>
    <property type="molecule type" value="Genomic_DNA"/>
</dbReference>
<feature type="transmembrane region" description="Helical" evidence="1">
    <location>
        <begin position="96"/>
        <end position="117"/>
    </location>
</feature>
<keyword evidence="1" id="KW-0472">Membrane</keyword>
<reference evidence="2 3" key="1">
    <citation type="submission" date="2020-02" db="EMBL/GenBank/DDBJ databases">
        <title>Draft genome sequence of Haematococcus lacustris strain NIES-144.</title>
        <authorList>
            <person name="Morimoto D."/>
            <person name="Nakagawa S."/>
            <person name="Yoshida T."/>
            <person name="Sawayama S."/>
        </authorList>
    </citation>
    <scope>NUCLEOTIDE SEQUENCE [LARGE SCALE GENOMIC DNA]</scope>
    <source>
        <strain evidence="2 3">NIES-144</strain>
    </source>
</reference>
<dbReference type="AlphaFoldDB" id="A0A699YZI0"/>
<keyword evidence="1" id="KW-0812">Transmembrane</keyword>
<accession>A0A699YZI0</accession>
<evidence type="ECO:0000313" key="2">
    <source>
        <dbReference type="EMBL" id="GFH15657.1"/>
    </source>
</evidence>